<proteinExistence type="predicted"/>
<sequence>MSYGIHVDNRPGPVLIAGEKLLLPKRHGFIPRRRFLGLSARGARAETRSTICAAIASHSTNGFVRQASVGPLAKSGALWTIPYIVDLASDYVIEILAELDASMHLVDRDNLRRYVADNPAHLALTEARIRSYWNEYYRTTSRERALDSYPEFRILRALSDL</sequence>
<evidence type="ECO:0000313" key="1">
    <source>
        <dbReference type="EMBL" id="SDP12134.1"/>
    </source>
</evidence>
<reference evidence="1 2" key="1">
    <citation type="submission" date="2016-10" db="EMBL/GenBank/DDBJ databases">
        <authorList>
            <person name="de Groot N.N."/>
        </authorList>
    </citation>
    <scope>NUCLEOTIDE SEQUENCE [LARGE SCALE GENOMIC DNA]</scope>
    <source>
        <strain evidence="1 2">StLB037</strain>
    </source>
</reference>
<dbReference type="EMBL" id="FNJN01000004">
    <property type="protein sequence ID" value="SDP12134.1"/>
    <property type="molecule type" value="Genomic_DNA"/>
</dbReference>
<gene>
    <name evidence="1" type="ORF">SAMN04487788_2206</name>
</gene>
<organism evidence="1 2">
    <name type="scientific">Microbacterium testaceum (strain StLB037)</name>
    <dbReference type="NCBI Taxonomy" id="979556"/>
    <lineage>
        <taxon>Bacteria</taxon>
        <taxon>Bacillati</taxon>
        <taxon>Actinomycetota</taxon>
        <taxon>Actinomycetes</taxon>
        <taxon>Micrococcales</taxon>
        <taxon>Microbacteriaceae</taxon>
        <taxon>Microbacterium</taxon>
    </lineage>
</organism>
<name>A0A1H0Q490_MICTS</name>
<protein>
    <submittedName>
        <fullName evidence="1">Uncharacterized protein</fullName>
    </submittedName>
</protein>
<dbReference type="Proteomes" id="UP000186456">
    <property type="component" value="Unassembled WGS sequence"/>
</dbReference>
<dbReference type="AlphaFoldDB" id="A0A1H0Q490"/>
<evidence type="ECO:0000313" key="2">
    <source>
        <dbReference type="Proteomes" id="UP000186456"/>
    </source>
</evidence>
<accession>A0A1H0Q490</accession>